<dbReference type="Pfam" id="PF01632">
    <property type="entry name" value="Ribosomal_L35p"/>
    <property type="match status" value="1"/>
</dbReference>
<dbReference type="PANTHER" id="PTHR33343">
    <property type="entry name" value="54S RIBOSOMAL PROTEIN BL35M"/>
    <property type="match status" value="1"/>
</dbReference>
<evidence type="ECO:0000313" key="4">
    <source>
        <dbReference type="EMBL" id="KZP01307.1"/>
    </source>
</evidence>
<dbReference type="OrthoDB" id="162638at2759"/>
<dbReference type="InterPro" id="IPR001706">
    <property type="entry name" value="Ribosomal_bL35"/>
</dbReference>
<protein>
    <recommendedName>
        <fullName evidence="6">50S ribosomal protein L35</fullName>
    </recommendedName>
</protein>
<name>A0A167RUX2_CALVF</name>
<evidence type="ECO:0000256" key="3">
    <source>
        <dbReference type="ARBA" id="ARBA00023274"/>
    </source>
</evidence>
<dbReference type="InterPro" id="IPR037229">
    <property type="entry name" value="Ribosomal_bL35_sf"/>
</dbReference>
<keyword evidence="3" id="KW-0687">Ribonucleoprotein</keyword>
<proteinExistence type="inferred from homology"/>
<dbReference type="InterPro" id="IPR021137">
    <property type="entry name" value="Ribosomal_bL35-like"/>
</dbReference>
<dbReference type="SUPFAM" id="SSF143034">
    <property type="entry name" value="L35p-like"/>
    <property type="match status" value="1"/>
</dbReference>
<evidence type="ECO:0000313" key="5">
    <source>
        <dbReference type="Proteomes" id="UP000076738"/>
    </source>
</evidence>
<sequence>MSWFTTLRSSISLLTSPSRAFSTTAVAAGKEYKLKTHQGAKKRWKAMPSGDFKRWKCSKTHNNSHLARARLHTLGLPSFANAGQRRQLKRLLPYA</sequence>
<reference evidence="4 5" key="1">
    <citation type="journal article" date="2016" name="Mol. Biol. Evol.">
        <title>Comparative Genomics of Early-Diverging Mushroom-Forming Fungi Provides Insights into the Origins of Lignocellulose Decay Capabilities.</title>
        <authorList>
            <person name="Nagy L.G."/>
            <person name="Riley R."/>
            <person name="Tritt A."/>
            <person name="Adam C."/>
            <person name="Daum C."/>
            <person name="Floudas D."/>
            <person name="Sun H."/>
            <person name="Yadav J.S."/>
            <person name="Pangilinan J."/>
            <person name="Larsson K.H."/>
            <person name="Matsuura K."/>
            <person name="Barry K."/>
            <person name="Labutti K."/>
            <person name="Kuo R."/>
            <person name="Ohm R.A."/>
            <person name="Bhattacharya S.S."/>
            <person name="Shirouzu T."/>
            <person name="Yoshinaga Y."/>
            <person name="Martin F.M."/>
            <person name="Grigoriev I.V."/>
            <person name="Hibbett D.S."/>
        </authorList>
    </citation>
    <scope>NUCLEOTIDE SEQUENCE [LARGE SCALE GENOMIC DNA]</scope>
    <source>
        <strain evidence="4 5">TUFC12733</strain>
    </source>
</reference>
<dbReference type="AlphaFoldDB" id="A0A167RUX2"/>
<dbReference type="GO" id="GO:0003735">
    <property type="term" value="F:structural constituent of ribosome"/>
    <property type="evidence" value="ECO:0007669"/>
    <property type="project" value="InterPro"/>
</dbReference>
<dbReference type="GO" id="GO:0015934">
    <property type="term" value="C:large ribosomal subunit"/>
    <property type="evidence" value="ECO:0007669"/>
    <property type="project" value="TreeGrafter"/>
</dbReference>
<evidence type="ECO:0000256" key="2">
    <source>
        <dbReference type="ARBA" id="ARBA00022980"/>
    </source>
</evidence>
<dbReference type="Proteomes" id="UP000076738">
    <property type="component" value="Unassembled WGS sequence"/>
</dbReference>
<evidence type="ECO:0000256" key="1">
    <source>
        <dbReference type="ARBA" id="ARBA00006598"/>
    </source>
</evidence>
<gene>
    <name evidence="4" type="ORF">CALVIDRAFT_559928</name>
</gene>
<comment type="similarity">
    <text evidence="1">Belongs to the bacterial ribosomal protein bL35 family.</text>
</comment>
<keyword evidence="5" id="KW-1185">Reference proteome</keyword>
<evidence type="ECO:0008006" key="6">
    <source>
        <dbReference type="Google" id="ProtNLM"/>
    </source>
</evidence>
<keyword evidence="2" id="KW-0689">Ribosomal protein</keyword>
<dbReference type="STRING" id="1330018.A0A167RUX2"/>
<dbReference type="EMBL" id="KV417267">
    <property type="protein sequence ID" value="KZP01307.1"/>
    <property type="molecule type" value="Genomic_DNA"/>
</dbReference>
<accession>A0A167RUX2</accession>
<organism evidence="4 5">
    <name type="scientific">Calocera viscosa (strain TUFC12733)</name>
    <dbReference type="NCBI Taxonomy" id="1330018"/>
    <lineage>
        <taxon>Eukaryota</taxon>
        <taxon>Fungi</taxon>
        <taxon>Dikarya</taxon>
        <taxon>Basidiomycota</taxon>
        <taxon>Agaricomycotina</taxon>
        <taxon>Dacrymycetes</taxon>
        <taxon>Dacrymycetales</taxon>
        <taxon>Dacrymycetaceae</taxon>
        <taxon>Calocera</taxon>
    </lineage>
</organism>
<dbReference type="GO" id="GO:0006412">
    <property type="term" value="P:translation"/>
    <property type="evidence" value="ECO:0007669"/>
    <property type="project" value="InterPro"/>
</dbReference>
<dbReference type="Gene3D" id="4.10.410.60">
    <property type="match status" value="1"/>
</dbReference>
<dbReference type="PANTHER" id="PTHR33343:SF1">
    <property type="entry name" value="LARGE RIBOSOMAL SUBUNIT PROTEIN BL35M"/>
    <property type="match status" value="1"/>
</dbReference>